<comment type="caution">
    <text evidence="2">The sequence shown here is derived from an EMBL/GenBank/DDBJ whole genome shotgun (WGS) entry which is preliminary data.</text>
</comment>
<feature type="compositionally biased region" description="Basic and acidic residues" evidence="1">
    <location>
        <begin position="160"/>
        <end position="170"/>
    </location>
</feature>
<reference evidence="2" key="1">
    <citation type="submission" date="2023-10" db="EMBL/GenBank/DDBJ databases">
        <authorList>
            <person name="Chen Y."/>
            <person name="Shah S."/>
            <person name="Dougan E. K."/>
            <person name="Thang M."/>
            <person name="Chan C."/>
        </authorList>
    </citation>
    <scope>NUCLEOTIDE SEQUENCE [LARGE SCALE GENOMIC DNA]</scope>
</reference>
<feature type="compositionally biased region" description="Acidic residues" evidence="1">
    <location>
        <begin position="78"/>
        <end position="91"/>
    </location>
</feature>
<feature type="compositionally biased region" description="Basic residues" evidence="1">
    <location>
        <begin position="114"/>
        <end position="124"/>
    </location>
</feature>
<feature type="non-terminal residue" evidence="2">
    <location>
        <position position="1"/>
    </location>
</feature>
<protein>
    <submittedName>
        <fullName evidence="2">Uncharacterized protein</fullName>
    </submittedName>
</protein>
<evidence type="ECO:0000256" key="1">
    <source>
        <dbReference type="SAM" id="MobiDB-lite"/>
    </source>
</evidence>
<keyword evidence="3" id="KW-1185">Reference proteome</keyword>
<dbReference type="EMBL" id="CAUYUJ010012345">
    <property type="protein sequence ID" value="CAK0833797.1"/>
    <property type="molecule type" value="Genomic_DNA"/>
</dbReference>
<gene>
    <name evidence="2" type="ORF">PCOR1329_LOCUS31384</name>
</gene>
<evidence type="ECO:0000313" key="2">
    <source>
        <dbReference type="EMBL" id="CAK0833797.1"/>
    </source>
</evidence>
<accession>A0ABN9SPI8</accession>
<feature type="compositionally biased region" description="Polar residues" evidence="1">
    <location>
        <begin position="9"/>
        <end position="20"/>
    </location>
</feature>
<feature type="region of interest" description="Disordered" evidence="1">
    <location>
        <begin position="1"/>
        <end position="140"/>
    </location>
</feature>
<evidence type="ECO:0000313" key="3">
    <source>
        <dbReference type="Proteomes" id="UP001189429"/>
    </source>
</evidence>
<sequence>HGAKLLETTFPSETAGSPLSSPARAIREWRGIARGPQPRRCSGGTARAREGSPFPKSLHDCSTGSVRCSVAKSTEKEKEEEEKEEEEEVEEEGRLVRPRQASPLLTAVAGPCARGHRGAARRPTRAAGAARRAGGKGQAEGQRWLVADAGWAEGRRHVMREEGEEEERRTRAAVSSERGPHTIGWLGIKKS</sequence>
<feature type="region of interest" description="Disordered" evidence="1">
    <location>
        <begin position="160"/>
        <end position="191"/>
    </location>
</feature>
<organism evidence="2 3">
    <name type="scientific">Prorocentrum cordatum</name>
    <dbReference type="NCBI Taxonomy" id="2364126"/>
    <lineage>
        <taxon>Eukaryota</taxon>
        <taxon>Sar</taxon>
        <taxon>Alveolata</taxon>
        <taxon>Dinophyceae</taxon>
        <taxon>Prorocentrales</taxon>
        <taxon>Prorocentraceae</taxon>
        <taxon>Prorocentrum</taxon>
    </lineage>
</organism>
<proteinExistence type="predicted"/>
<dbReference type="Proteomes" id="UP001189429">
    <property type="component" value="Unassembled WGS sequence"/>
</dbReference>
<name>A0ABN9SPI8_9DINO</name>